<dbReference type="EMBL" id="LVYI01000009">
    <property type="protein sequence ID" value="OAP56154.1"/>
    <property type="molecule type" value="Genomic_DNA"/>
</dbReference>
<dbReference type="SUPFAM" id="SSF56281">
    <property type="entry name" value="Metallo-hydrolase/oxidoreductase"/>
    <property type="match status" value="1"/>
</dbReference>
<dbReference type="Gene3D" id="3.60.15.10">
    <property type="entry name" value="Ribonuclease Z/Hydroxyacylglutathione hydrolase-like"/>
    <property type="match status" value="1"/>
</dbReference>
<dbReference type="Proteomes" id="UP000078343">
    <property type="component" value="Unassembled WGS sequence"/>
</dbReference>
<name>A0A178Z8P1_9EURO</name>
<dbReference type="PANTHER" id="PTHR42951:SF4">
    <property type="entry name" value="ACYL-COENZYME A THIOESTERASE MBLAC2"/>
    <property type="match status" value="1"/>
</dbReference>
<dbReference type="GeneID" id="30013501"/>
<dbReference type="AlphaFoldDB" id="A0A178Z8P1"/>
<feature type="region of interest" description="Disordered" evidence="1">
    <location>
        <begin position="503"/>
        <end position="547"/>
    </location>
</feature>
<comment type="caution">
    <text evidence="3">The sequence shown here is derived from an EMBL/GenBank/DDBJ whole genome shotgun (WGS) entry which is preliminary data.</text>
</comment>
<dbReference type="OrthoDB" id="3341310at2759"/>
<feature type="region of interest" description="Disordered" evidence="1">
    <location>
        <begin position="93"/>
        <end position="113"/>
    </location>
</feature>
<feature type="compositionally biased region" description="Basic and acidic residues" evidence="1">
    <location>
        <begin position="336"/>
        <end position="346"/>
    </location>
</feature>
<dbReference type="PANTHER" id="PTHR42951">
    <property type="entry name" value="METALLO-BETA-LACTAMASE DOMAIN-CONTAINING"/>
    <property type="match status" value="1"/>
</dbReference>
<gene>
    <name evidence="3" type="ORF">AYL99_09333</name>
</gene>
<feature type="region of interest" description="Disordered" evidence="1">
    <location>
        <begin position="393"/>
        <end position="438"/>
    </location>
</feature>
<dbReference type="CDD" id="cd06262">
    <property type="entry name" value="metallo-hydrolase-like_MBL-fold"/>
    <property type="match status" value="1"/>
</dbReference>
<accession>A0A178Z8P1</accession>
<dbReference type="InterPro" id="IPR050855">
    <property type="entry name" value="NDM-1-like"/>
</dbReference>
<evidence type="ECO:0000259" key="2">
    <source>
        <dbReference type="SMART" id="SM00849"/>
    </source>
</evidence>
<feature type="compositionally biased region" description="Low complexity" evidence="1">
    <location>
        <begin position="684"/>
        <end position="696"/>
    </location>
</feature>
<feature type="region of interest" description="Disordered" evidence="1">
    <location>
        <begin position="336"/>
        <end position="373"/>
    </location>
</feature>
<protein>
    <recommendedName>
        <fullName evidence="2">Metallo-beta-lactamase domain-containing protein</fullName>
    </recommendedName>
</protein>
<dbReference type="Pfam" id="PF00753">
    <property type="entry name" value="Lactamase_B"/>
    <property type="match status" value="1"/>
</dbReference>
<dbReference type="RefSeq" id="XP_018689521.1">
    <property type="nucleotide sequence ID" value="XM_018840840.1"/>
</dbReference>
<sequence length="742" mass="81127">MSQEAPAGFHVPAACPYTIEVIQTSGCTNSKTYLIREFDRYGEFPHIYAKICGSPSSSATLSSHSPGLGHSNVCWAPGSEGDRVIILSDTGCGTETPRHHSSAPPAQKSHGRAEPEVWNIRTFLEYTINPGGRIPYLIMTTHCHYDHIMGIGKLPPTSTAPRPRDLLTTESAARPPTTVLSSSYGKSFITPYANLQDHSLCDKLGLQAPRYDVGIWAQDMSRVVFTPPTTISSPSPCNTDPSLWPTLPTSIITTSLTILHTPGHTPDSLSWYDADLRLLCVGDSFYVKETSATHDAKWGPEPPMPVIFDLESDLGQWWRSLKKVLDFVRARNAEFEKGEGPEDERLSGVNAKGSDEAHAEAEAAAAEDDNDDEGFVYIDADEVARATWKNDVEGVSQERAESTLPSRPETERTVTAKQETARAPAQPQTGFDIPSPSKRGVIALPICPTPNGRPLGGDQGAADDDVWMVVVDPVARPRPHRNPDHHPPARLRLDPIITSHRFHSHLPTSSLKKKKKDGNPFLPAPRISSARPPSSCSPSIPQPCSRASTRPRVRLCAAHTTVSVDAERAILTMQRFMLRVLENGVPRRRASDGPRGEERWLWDDALSSSPPPSSRSSGRGSTAVRMMRHDAGVHMVRDLERAERRSGYSSSHEHDHDHDHGYGYGYGYGHRGERRPANLTNNGSAPPASSAAPAPSTDTFRNGNVDMDRDRDRASFSYSVLAPLSVIEEGRRSILGRPAGVV</sequence>
<dbReference type="InterPro" id="IPR036866">
    <property type="entry name" value="RibonucZ/Hydroxyglut_hydro"/>
</dbReference>
<reference evidence="3 4" key="1">
    <citation type="submission" date="2016-04" db="EMBL/GenBank/DDBJ databases">
        <title>Draft genome of Fonsecaea erecta CBS 125763.</title>
        <authorList>
            <person name="Weiss V.A."/>
            <person name="Vicente V.A."/>
            <person name="Raittz R.T."/>
            <person name="Moreno L.F."/>
            <person name="De Souza E.M."/>
            <person name="Pedrosa F.O."/>
            <person name="Steffens M.B."/>
            <person name="Faoro H."/>
            <person name="Tadra-Sfeir M.Z."/>
            <person name="Najafzadeh M.J."/>
            <person name="Felipe M.S."/>
            <person name="Teixeira M."/>
            <person name="Sun J."/>
            <person name="Xi L."/>
            <person name="Gomes R."/>
            <person name="De Azevedo C.M."/>
            <person name="Salgado C.G."/>
            <person name="Da Silva M.B."/>
            <person name="Nascimento M.F."/>
            <person name="Queiroz-Telles F."/>
            <person name="Attili D.S."/>
            <person name="Gorbushina A."/>
        </authorList>
    </citation>
    <scope>NUCLEOTIDE SEQUENCE [LARGE SCALE GENOMIC DNA]</scope>
    <source>
        <strain evidence="3 4">CBS 125763</strain>
    </source>
</reference>
<evidence type="ECO:0000256" key="1">
    <source>
        <dbReference type="SAM" id="MobiDB-lite"/>
    </source>
</evidence>
<evidence type="ECO:0000313" key="4">
    <source>
        <dbReference type="Proteomes" id="UP000078343"/>
    </source>
</evidence>
<dbReference type="InterPro" id="IPR001279">
    <property type="entry name" value="Metallo-B-lactamas"/>
</dbReference>
<feature type="compositionally biased region" description="Basic and acidic residues" evidence="1">
    <location>
        <begin position="589"/>
        <end position="602"/>
    </location>
</feature>
<feature type="compositionally biased region" description="Low complexity" evidence="1">
    <location>
        <begin position="524"/>
        <end position="545"/>
    </location>
</feature>
<dbReference type="SMART" id="SM00849">
    <property type="entry name" value="Lactamase_B"/>
    <property type="match status" value="1"/>
</dbReference>
<feature type="region of interest" description="Disordered" evidence="1">
    <location>
        <begin position="641"/>
        <end position="709"/>
    </location>
</feature>
<keyword evidence="4" id="KW-1185">Reference proteome</keyword>
<dbReference type="STRING" id="1367422.A0A178Z8P1"/>
<organism evidence="3 4">
    <name type="scientific">Fonsecaea erecta</name>
    <dbReference type="NCBI Taxonomy" id="1367422"/>
    <lineage>
        <taxon>Eukaryota</taxon>
        <taxon>Fungi</taxon>
        <taxon>Dikarya</taxon>
        <taxon>Ascomycota</taxon>
        <taxon>Pezizomycotina</taxon>
        <taxon>Eurotiomycetes</taxon>
        <taxon>Chaetothyriomycetidae</taxon>
        <taxon>Chaetothyriales</taxon>
        <taxon>Herpotrichiellaceae</taxon>
        <taxon>Fonsecaea</taxon>
    </lineage>
</organism>
<proteinExistence type="predicted"/>
<feature type="region of interest" description="Disordered" evidence="1">
    <location>
        <begin position="587"/>
        <end position="624"/>
    </location>
</feature>
<feature type="domain" description="Metallo-beta-lactamase" evidence="2">
    <location>
        <begin position="29"/>
        <end position="331"/>
    </location>
</feature>
<feature type="compositionally biased region" description="Basic and acidic residues" evidence="1">
    <location>
        <begin position="641"/>
        <end position="661"/>
    </location>
</feature>
<evidence type="ECO:0000313" key="3">
    <source>
        <dbReference type="EMBL" id="OAP56154.1"/>
    </source>
</evidence>